<protein>
    <submittedName>
        <fullName evidence="4">Tetratricopeptide repeat protein</fullName>
    </submittedName>
</protein>
<dbReference type="Gene3D" id="1.25.40.10">
    <property type="entry name" value="Tetratricopeptide repeat domain"/>
    <property type="match status" value="2"/>
</dbReference>
<dbReference type="Proteomes" id="UP000486602">
    <property type="component" value="Unassembled WGS sequence"/>
</dbReference>
<keyword evidence="5" id="KW-1185">Reference proteome</keyword>
<reference evidence="4 5" key="1">
    <citation type="submission" date="2020-02" db="EMBL/GenBank/DDBJ databases">
        <title>Out from the shadows clarifying the taxonomy of the family Cryomorphaceae and related taxa by utilizing the GTDB taxonomic framework.</title>
        <authorList>
            <person name="Bowman J.P."/>
        </authorList>
    </citation>
    <scope>NUCLEOTIDE SEQUENCE [LARGE SCALE GENOMIC DNA]</scope>
    <source>
        <strain evidence="4 5">QSSC 1-22</strain>
    </source>
</reference>
<evidence type="ECO:0000256" key="1">
    <source>
        <dbReference type="PROSITE-ProRule" id="PRU00339"/>
    </source>
</evidence>
<proteinExistence type="predicted"/>
<sequence>MKKLIIILILTLPGMLAQAQKAKLLTDRGNSALNEGNLDAAREAYTKALKIDPNFEEAQFNLGNSYLLESRKILEGVATAPDEAAKKAIYEEAQKASKQAAAEFEKAAKEIKDPTKVNKVQYNLGNAQLMSGEVDKGINAYKEALRKDPTDEDARYNLAYAQHMKKQQQQQQQQDQQQDQDKKDDQKQDEKKENQDQKKDEQKDQEKQEQKKDELSKEDAEKMLEALAKQEKDLQDKLNKKKVKAQPIKIEKNW</sequence>
<feature type="chain" id="PRO_5029488363" evidence="3">
    <location>
        <begin position="20"/>
        <end position="254"/>
    </location>
</feature>
<dbReference type="RefSeq" id="WP_163287088.1">
    <property type="nucleotide sequence ID" value="NZ_JAAGVY010000065.1"/>
</dbReference>
<feature type="region of interest" description="Disordered" evidence="2">
    <location>
        <begin position="162"/>
        <end position="254"/>
    </location>
</feature>
<dbReference type="SUPFAM" id="SSF48452">
    <property type="entry name" value="TPR-like"/>
    <property type="match status" value="1"/>
</dbReference>
<keyword evidence="1" id="KW-0802">TPR repeat</keyword>
<feature type="compositionally biased region" description="Low complexity" evidence="2">
    <location>
        <begin position="167"/>
        <end position="177"/>
    </location>
</feature>
<name>A0A7K3WVF8_9FLAO</name>
<dbReference type="PROSITE" id="PS50005">
    <property type="entry name" value="TPR"/>
    <property type="match status" value="2"/>
</dbReference>
<dbReference type="SMART" id="SM00028">
    <property type="entry name" value="TPR"/>
    <property type="match status" value="2"/>
</dbReference>
<evidence type="ECO:0000256" key="2">
    <source>
        <dbReference type="SAM" id="MobiDB-lite"/>
    </source>
</evidence>
<dbReference type="Pfam" id="PF13414">
    <property type="entry name" value="TPR_11"/>
    <property type="match status" value="2"/>
</dbReference>
<feature type="repeat" description="TPR" evidence="1">
    <location>
        <begin position="22"/>
        <end position="55"/>
    </location>
</feature>
<organism evidence="4 5">
    <name type="scientific">Cryomorpha ignava</name>
    <dbReference type="NCBI Taxonomy" id="101383"/>
    <lineage>
        <taxon>Bacteria</taxon>
        <taxon>Pseudomonadati</taxon>
        <taxon>Bacteroidota</taxon>
        <taxon>Flavobacteriia</taxon>
        <taxon>Flavobacteriales</taxon>
        <taxon>Cryomorphaceae</taxon>
        <taxon>Cryomorpha</taxon>
    </lineage>
</organism>
<dbReference type="AlphaFoldDB" id="A0A7K3WVF8"/>
<dbReference type="InterPro" id="IPR019734">
    <property type="entry name" value="TPR_rpt"/>
</dbReference>
<evidence type="ECO:0000256" key="3">
    <source>
        <dbReference type="SAM" id="SignalP"/>
    </source>
</evidence>
<evidence type="ECO:0000313" key="4">
    <source>
        <dbReference type="EMBL" id="NEN25640.1"/>
    </source>
</evidence>
<gene>
    <name evidence="4" type="ORF">G3O08_19280</name>
</gene>
<feature type="compositionally biased region" description="Basic and acidic residues" evidence="2">
    <location>
        <begin position="179"/>
        <end position="238"/>
    </location>
</feature>
<dbReference type="EMBL" id="JAAGVY010000065">
    <property type="protein sequence ID" value="NEN25640.1"/>
    <property type="molecule type" value="Genomic_DNA"/>
</dbReference>
<feature type="repeat" description="TPR" evidence="1">
    <location>
        <begin position="118"/>
        <end position="151"/>
    </location>
</feature>
<keyword evidence="3" id="KW-0732">Signal</keyword>
<dbReference type="InterPro" id="IPR011990">
    <property type="entry name" value="TPR-like_helical_dom_sf"/>
</dbReference>
<accession>A0A7K3WVF8</accession>
<evidence type="ECO:0000313" key="5">
    <source>
        <dbReference type="Proteomes" id="UP000486602"/>
    </source>
</evidence>
<comment type="caution">
    <text evidence="4">The sequence shown here is derived from an EMBL/GenBank/DDBJ whole genome shotgun (WGS) entry which is preliminary data.</text>
</comment>
<feature type="signal peptide" evidence="3">
    <location>
        <begin position="1"/>
        <end position="19"/>
    </location>
</feature>